<evidence type="ECO:0000256" key="1">
    <source>
        <dbReference type="SAM" id="MobiDB-lite"/>
    </source>
</evidence>
<gene>
    <name evidence="2" type="ORF">JRO89_XS02G0226500</name>
</gene>
<organism evidence="2 3">
    <name type="scientific">Xanthoceras sorbifolium</name>
    <dbReference type="NCBI Taxonomy" id="99658"/>
    <lineage>
        <taxon>Eukaryota</taxon>
        <taxon>Viridiplantae</taxon>
        <taxon>Streptophyta</taxon>
        <taxon>Embryophyta</taxon>
        <taxon>Tracheophyta</taxon>
        <taxon>Spermatophyta</taxon>
        <taxon>Magnoliopsida</taxon>
        <taxon>eudicotyledons</taxon>
        <taxon>Gunneridae</taxon>
        <taxon>Pentapetalae</taxon>
        <taxon>rosids</taxon>
        <taxon>malvids</taxon>
        <taxon>Sapindales</taxon>
        <taxon>Sapindaceae</taxon>
        <taxon>Xanthoceroideae</taxon>
        <taxon>Xanthoceras</taxon>
    </lineage>
</organism>
<evidence type="ECO:0000313" key="2">
    <source>
        <dbReference type="EMBL" id="KAH7575821.1"/>
    </source>
</evidence>
<proteinExistence type="predicted"/>
<accession>A0ABQ8IGL2</accession>
<protein>
    <recommendedName>
        <fullName evidence="4">Retrotransposon Copia-like N-terminal domain-containing protein</fullName>
    </recommendedName>
</protein>
<dbReference type="Gene3D" id="1.10.10.60">
    <property type="entry name" value="Homeodomain-like"/>
    <property type="match status" value="1"/>
</dbReference>
<feature type="region of interest" description="Disordered" evidence="1">
    <location>
        <begin position="240"/>
        <end position="261"/>
    </location>
</feature>
<dbReference type="EMBL" id="JAFEMO010000002">
    <property type="protein sequence ID" value="KAH7575821.1"/>
    <property type="molecule type" value="Genomic_DNA"/>
</dbReference>
<dbReference type="PANTHER" id="PTHR47481">
    <property type="match status" value="1"/>
</dbReference>
<reference evidence="2 3" key="1">
    <citation type="submission" date="2021-02" db="EMBL/GenBank/DDBJ databases">
        <title>Plant Genome Project.</title>
        <authorList>
            <person name="Zhang R.-G."/>
        </authorList>
    </citation>
    <scope>NUCLEOTIDE SEQUENCE [LARGE SCALE GENOMIC DNA]</scope>
    <source>
        <tissue evidence="2">Leaves</tissue>
    </source>
</reference>
<evidence type="ECO:0000313" key="3">
    <source>
        <dbReference type="Proteomes" id="UP000827721"/>
    </source>
</evidence>
<dbReference type="PANTHER" id="PTHR47481:SF2">
    <property type="entry name" value="RETROTRANSPOSON GAG DOMAIN-CONTAINING PROTEIN"/>
    <property type="match status" value="1"/>
</dbReference>
<name>A0ABQ8IGL2_9ROSI</name>
<keyword evidence="3" id="KW-1185">Reference proteome</keyword>
<dbReference type="Pfam" id="PF14223">
    <property type="entry name" value="Retrotran_gag_2"/>
    <property type="match status" value="2"/>
</dbReference>
<comment type="caution">
    <text evidence="2">The sequence shown here is derived from an EMBL/GenBank/DDBJ whole genome shotgun (WGS) entry which is preliminary data.</text>
</comment>
<dbReference type="Proteomes" id="UP000827721">
    <property type="component" value="Unassembled WGS sequence"/>
</dbReference>
<sequence length="375" mass="42454">MEPMIPSNHLQTVQIGWTWEENKAFENALTELDHGSPYLFELIALVIRISSRILKTLYSCSNSIFSLGIRAGTVLSLILITMTSSSLNVRNFVTLKLTQSNYPLWREHVLELAESQDLVGHLTNETPIPTKYTTSDSNTTETGNITPQLTTEFVAWQKSDRLLRGWIIGTLSEKALRLVIGLDTALAVWEALKDAYAQDSQEREFTLRQQLTYLHKDDNKTIGDHIRIFKESQDLVGHLTNETPIPTKYTTSDSNTTETGNITPQLTTEFVAWQKSDRLLRGWIIGTLSEKALRLVIGLDTALAVWEALKDAYAQDSQEREFTLRQQLTYFHKDDNKTIGDHIRIFKGLCDNLAAIEKPIPDKENVFCLLTSLGP</sequence>
<evidence type="ECO:0008006" key="4">
    <source>
        <dbReference type="Google" id="ProtNLM"/>
    </source>
</evidence>